<accession>A0ABT1IG51</accession>
<dbReference type="Proteomes" id="UP001205185">
    <property type="component" value="Unassembled WGS sequence"/>
</dbReference>
<dbReference type="RefSeq" id="WP_253888589.1">
    <property type="nucleotide sequence ID" value="NZ_BAAAVB010000003.1"/>
</dbReference>
<gene>
    <name evidence="1" type="ORF">LV75_004142</name>
</gene>
<evidence type="ECO:0000313" key="2">
    <source>
        <dbReference type="Proteomes" id="UP001205185"/>
    </source>
</evidence>
<keyword evidence="2" id="KW-1185">Reference proteome</keyword>
<evidence type="ECO:0000313" key="1">
    <source>
        <dbReference type="EMBL" id="MCP2271628.1"/>
    </source>
</evidence>
<comment type="caution">
    <text evidence="1">The sequence shown here is derived from an EMBL/GenBank/DDBJ whole genome shotgun (WGS) entry which is preliminary data.</text>
</comment>
<name>A0ABT1IG51_9PSEU</name>
<protein>
    <submittedName>
        <fullName evidence="1">Uncharacterized protein</fullName>
    </submittedName>
</protein>
<organism evidence="1 2">
    <name type="scientific">Actinokineospora diospyrosa</name>
    <dbReference type="NCBI Taxonomy" id="103728"/>
    <lineage>
        <taxon>Bacteria</taxon>
        <taxon>Bacillati</taxon>
        <taxon>Actinomycetota</taxon>
        <taxon>Actinomycetes</taxon>
        <taxon>Pseudonocardiales</taxon>
        <taxon>Pseudonocardiaceae</taxon>
        <taxon>Actinokineospora</taxon>
    </lineage>
</organism>
<proteinExistence type="predicted"/>
<sequence length="64" mass="7090">MTALIVLLGVCVSWGFVFLLLRWLLAKPVREIRVSVRPLPGVALEVVVVPDPHSGKMGTAIRRR</sequence>
<dbReference type="EMBL" id="JAMTCO010000010">
    <property type="protein sequence ID" value="MCP2271628.1"/>
    <property type="molecule type" value="Genomic_DNA"/>
</dbReference>
<reference evidence="1 2" key="1">
    <citation type="submission" date="2022-06" db="EMBL/GenBank/DDBJ databases">
        <title>Genomic Encyclopedia of Archaeal and Bacterial Type Strains, Phase II (KMG-II): from individual species to whole genera.</title>
        <authorList>
            <person name="Goeker M."/>
        </authorList>
    </citation>
    <scope>NUCLEOTIDE SEQUENCE [LARGE SCALE GENOMIC DNA]</scope>
    <source>
        <strain evidence="1 2">DSM 44255</strain>
    </source>
</reference>